<dbReference type="NCBIfam" id="TIGR04409">
    <property type="entry name" value="LptC_YrbK"/>
    <property type="match status" value="1"/>
</dbReference>
<dbReference type="RefSeq" id="WP_144869467.1">
    <property type="nucleotide sequence ID" value="NZ_LR213871.1"/>
</dbReference>
<evidence type="ECO:0000256" key="1">
    <source>
        <dbReference type="ARBA" id="ARBA00022475"/>
    </source>
</evidence>
<reference evidence="6 7" key="1">
    <citation type="submission" date="2019-01" db="EMBL/GenBank/DDBJ databases">
        <authorList>
            <person name="Brito A."/>
        </authorList>
    </citation>
    <scope>NUCLEOTIDE SEQUENCE [LARGE SCALE GENOMIC DNA]</scope>
    <source>
        <strain evidence="6">1</strain>
    </source>
</reference>
<dbReference type="Proteomes" id="UP000320055">
    <property type="component" value="Unassembled WGS sequence"/>
</dbReference>
<dbReference type="Gene3D" id="2.60.450.10">
    <property type="entry name" value="Lipopolysaccharide (LPS) transport protein A like domain"/>
    <property type="match status" value="1"/>
</dbReference>
<sequence length="422" mass="47894">MKNQQLFVKKYLLTKKYSQNFSRILWHIIQKIKLLINTKEPIKTLFSPSLLLLFIFLFTACQNSQPDTTVSENTPTNVSRLSTQLTLNDAVLEQSNQEGNLVWKIKAKRTTYSEDRQIAYLEDITANLLQDKKVILKLKGKQGEVLEQGNVILLREEIVASDARNQSVLQGNVVEWRPLENVLIIKDNLQGNHPNLVVTANTAKYFTDTESLELTGQVVANTLEPSLLLESDRLLWQISQQKVIADDPLKVVRYQKETITDRLLANNGEVDLNQNTITLNNNVELTSVEPKLQVAANSAIWDYQQRLISSERPIQVLEREQQLDITGNQGQIDFQTEIVTLKNGVKGINNREQATLYSQQAVWNIPKKVIIATENVIYNKAEPKFDLTGDKAVIKLEENKAIVTSNRPNRKPVVSIVSNSPE</sequence>
<evidence type="ECO:0008006" key="8">
    <source>
        <dbReference type="Google" id="ProtNLM"/>
    </source>
</evidence>
<evidence type="ECO:0000313" key="7">
    <source>
        <dbReference type="Proteomes" id="UP000320055"/>
    </source>
</evidence>
<dbReference type="GO" id="GO:0005886">
    <property type="term" value="C:plasma membrane"/>
    <property type="evidence" value="ECO:0007669"/>
    <property type="project" value="InterPro"/>
</dbReference>
<accession>A0A563VJW2</accession>
<dbReference type="GO" id="GO:0017089">
    <property type="term" value="F:glycolipid transfer activity"/>
    <property type="evidence" value="ECO:0007669"/>
    <property type="project" value="TreeGrafter"/>
</dbReference>
<evidence type="ECO:0000256" key="3">
    <source>
        <dbReference type="ARBA" id="ARBA00022692"/>
    </source>
</evidence>
<dbReference type="InterPro" id="IPR052363">
    <property type="entry name" value="LPS_export_LptC"/>
</dbReference>
<evidence type="ECO:0000256" key="2">
    <source>
        <dbReference type="ARBA" id="ARBA00022519"/>
    </source>
</evidence>
<keyword evidence="1" id="KW-1003">Cell membrane</keyword>
<evidence type="ECO:0000256" key="5">
    <source>
        <dbReference type="ARBA" id="ARBA00023136"/>
    </source>
</evidence>
<name>A0A563VJW2_9CYAN</name>
<keyword evidence="7" id="KW-1185">Reference proteome</keyword>
<organism evidence="6 7">
    <name type="scientific">Hyella patelloides LEGE 07179</name>
    <dbReference type="NCBI Taxonomy" id="945734"/>
    <lineage>
        <taxon>Bacteria</taxon>
        <taxon>Bacillati</taxon>
        <taxon>Cyanobacteriota</taxon>
        <taxon>Cyanophyceae</taxon>
        <taxon>Pleurocapsales</taxon>
        <taxon>Hyellaceae</taxon>
        <taxon>Hyella</taxon>
    </lineage>
</organism>
<dbReference type="PANTHER" id="PTHR37481:SF1">
    <property type="entry name" value="LIPOPOLYSACCHARIDE EXPORT SYSTEM PROTEIN LPTC"/>
    <property type="match status" value="1"/>
</dbReference>
<keyword evidence="3" id="KW-0812">Transmembrane</keyword>
<gene>
    <name evidence="6" type="ORF">H1P_1180011</name>
</gene>
<dbReference type="AlphaFoldDB" id="A0A563VJW2"/>
<evidence type="ECO:0000256" key="4">
    <source>
        <dbReference type="ARBA" id="ARBA00022989"/>
    </source>
</evidence>
<dbReference type="InterPro" id="IPR026265">
    <property type="entry name" value="LptC"/>
</dbReference>
<dbReference type="Pfam" id="PF06835">
    <property type="entry name" value="LptC"/>
    <property type="match status" value="2"/>
</dbReference>
<dbReference type="GO" id="GO:0015221">
    <property type="term" value="F:lipopolysaccharide transmembrane transporter activity"/>
    <property type="evidence" value="ECO:0007669"/>
    <property type="project" value="InterPro"/>
</dbReference>
<keyword evidence="4" id="KW-1133">Transmembrane helix</keyword>
<dbReference type="InterPro" id="IPR010664">
    <property type="entry name" value="LipoPS_assembly_LptC-rel"/>
</dbReference>
<evidence type="ECO:0000313" key="6">
    <source>
        <dbReference type="EMBL" id="VEP11750.1"/>
    </source>
</evidence>
<protein>
    <recommendedName>
        <fullName evidence="8">LPS export ABC transporter periplasmic protein LptC</fullName>
    </recommendedName>
</protein>
<keyword evidence="2" id="KW-0997">Cell inner membrane</keyword>
<proteinExistence type="predicted"/>
<dbReference type="GO" id="GO:0030288">
    <property type="term" value="C:outer membrane-bounded periplasmic space"/>
    <property type="evidence" value="ECO:0007669"/>
    <property type="project" value="TreeGrafter"/>
</dbReference>
<keyword evidence="5" id="KW-0472">Membrane</keyword>
<dbReference type="EMBL" id="CAACVJ010000022">
    <property type="protein sequence ID" value="VEP11750.1"/>
    <property type="molecule type" value="Genomic_DNA"/>
</dbReference>
<dbReference type="OrthoDB" id="460011at2"/>
<dbReference type="PANTHER" id="PTHR37481">
    <property type="entry name" value="LIPOPOLYSACCHARIDE EXPORT SYSTEM PROTEIN LPTC"/>
    <property type="match status" value="1"/>
</dbReference>